<name>A0ACA9QVB5_9GLOM</name>
<sequence length="205" mass="23376">VTHEISTMSNEYIQTSEFPAPVISMQLKLDFKITCDFLLFDVYDDNSTLNNCSAYITQPTLNPVNGQYTRKFDPKNLSFPTNQTSERLKRILFKFDVINDTIVDGLDFPVFTINALLLYHASIKIDNTGRNATYYKSAASGFMIDPNDFVIDTQTEVKNKSVVSVISNILAMGVNDDLEIQYNDLKDLKDLKDFLDKHIYDAKIK</sequence>
<organism evidence="1 2">
    <name type="scientific">Racocetra persica</name>
    <dbReference type="NCBI Taxonomy" id="160502"/>
    <lineage>
        <taxon>Eukaryota</taxon>
        <taxon>Fungi</taxon>
        <taxon>Fungi incertae sedis</taxon>
        <taxon>Mucoromycota</taxon>
        <taxon>Glomeromycotina</taxon>
        <taxon>Glomeromycetes</taxon>
        <taxon>Diversisporales</taxon>
        <taxon>Gigasporaceae</taxon>
        <taxon>Racocetra</taxon>
    </lineage>
</organism>
<feature type="non-terminal residue" evidence="1">
    <location>
        <position position="205"/>
    </location>
</feature>
<comment type="caution">
    <text evidence="1">The sequence shown here is derived from an EMBL/GenBank/DDBJ whole genome shotgun (WGS) entry which is preliminary data.</text>
</comment>
<gene>
    <name evidence="1" type="ORF">RPERSI_LOCUS15790</name>
</gene>
<feature type="non-terminal residue" evidence="1">
    <location>
        <position position="1"/>
    </location>
</feature>
<protein>
    <submittedName>
        <fullName evidence="1">12655_t:CDS:1</fullName>
    </submittedName>
</protein>
<keyword evidence="2" id="KW-1185">Reference proteome</keyword>
<proteinExistence type="predicted"/>
<dbReference type="Proteomes" id="UP000789920">
    <property type="component" value="Unassembled WGS sequence"/>
</dbReference>
<reference evidence="1" key="1">
    <citation type="submission" date="2021-06" db="EMBL/GenBank/DDBJ databases">
        <authorList>
            <person name="Kallberg Y."/>
            <person name="Tangrot J."/>
            <person name="Rosling A."/>
        </authorList>
    </citation>
    <scope>NUCLEOTIDE SEQUENCE</scope>
    <source>
        <strain evidence="1">MA461A</strain>
    </source>
</reference>
<evidence type="ECO:0000313" key="1">
    <source>
        <dbReference type="EMBL" id="CAG8765922.1"/>
    </source>
</evidence>
<dbReference type="EMBL" id="CAJVQC010038342">
    <property type="protein sequence ID" value="CAG8765922.1"/>
    <property type="molecule type" value="Genomic_DNA"/>
</dbReference>
<evidence type="ECO:0000313" key="2">
    <source>
        <dbReference type="Proteomes" id="UP000789920"/>
    </source>
</evidence>
<accession>A0ACA9QVB5</accession>